<keyword evidence="3" id="KW-0408">Iron</keyword>
<feature type="domain" description="Calcineurin-like phosphoesterase" evidence="6">
    <location>
        <begin position="64"/>
        <end position="305"/>
    </location>
</feature>
<dbReference type="InterPro" id="IPR004843">
    <property type="entry name" value="Calcineurin-like_PHP"/>
</dbReference>
<evidence type="ECO:0000313" key="8">
    <source>
        <dbReference type="EMBL" id="RHK05363.1"/>
    </source>
</evidence>
<feature type="transmembrane region" description="Helical" evidence="5">
    <location>
        <begin position="26"/>
        <end position="46"/>
    </location>
</feature>
<proteinExistence type="inferred from homology"/>
<dbReference type="GO" id="GO:0016787">
    <property type="term" value="F:hydrolase activity"/>
    <property type="evidence" value="ECO:0007669"/>
    <property type="project" value="UniProtKB-KW"/>
</dbReference>
<evidence type="ECO:0000259" key="6">
    <source>
        <dbReference type="Pfam" id="PF00149"/>
    </source>
</evidence>
<dbReference type="InterPro" id="IPR029052">
    <property type="entry name" value="Metallo-depent_PP-like"/>
</dbReference>
<dbReference type="Pfam" id="PF00149">
    <property type="entry name" value="Metallophos"/>
    <property type="match status" value="1"/>
</dbReference>
<gene>
    <name evidence="8" type="ORF">DW084_13845</name>
</gene>
<dbReference type="InterPro" id="IPR040869">
    <property type="entry name" value="CNP_C"/>
</dbReference>
<dbReference type="EMBL" id="QRMZ01000020">
    <property type="protein sequence ID" value="RHK05363.1"/>
    <property type="molecule type" value="Genomic_DNA"/>
</dbReference>
<dbReference type="InterPro" id="IPR050884">
    <property type="entry name" value="CNP_phosphodiesterase-III"/>
</dbReference>
<evidence type="ECO:0000259" key="7">
    <source>
        <dbReference type="Pfam" id="PF17839"/>
    </source>
</evidence>
<dbReference type="Proteomes" id="UP000286288">
    <property type="component" value="Unassembled WGS sequence"/>
</dbReference>
<evidence type="ECO:0000256" key="5">
    <source>
        <dbReference type="SAM" id="Phobius"/>
    </source>
</evidence>
<feature type="domain" description="Cyclic nucleotide phosphodiesterase C-terminal" evidence="7">
    <location>
        <begin position="348"/>
        <end position="456"/>
    </location>
</feature>
<organism evidence="8 9">
    <name type="scientific">Enterococcus casseliflavus</name>
    <name type="common">Enterococcus flavescens</name>
    <dbReference type="NCBI Taxonomy" id="37734"/>
    <lineage>
        <taxon>Bacteria</taxon>
        <taxon>Bacillati</taxon>
        <taxon>Bacillota</taxon>
        <taxon>Bacilli</taxon>
        <taxon>Lactobacillales</taxon>
        <taxon>Enterococcaceae</taxon>
        <taxon>Enterococcus</taxon>
    </lineage>
</organism>
<comment type="similarity">
    <text evidence="4">Belongs to the cyclic nucleotide phosphodiesterase class-III family.</text>
</comment>
<reference evidence="8 9" key="1">
    <citation type="submission" date="2018-08" db="EMBL/GenBank/DDBJ databases">
        <title>A genome reference for cultivated species of the human gut microbiota.</title>
        <authorList>
            <person name="Zou Y."/>
            <person name="Xue W."/>
            <person name="Luo G."/>
        </authorList>
    </citation>
    <scope>NUCLEOTIDE SEQUENCE [LARGE SCALE GENOMIC DNA]</scope>
    <source>
        <strain evidence="8 9">AF48-16</strain>
    </source>
</reference>
<dbReference type="InterPro" id="IPR012365">
    <property type="entry name" value="Pesteras_lmo2642"/>
</dbReference>
<name>A0A415EPU9_ENTCA</name>
<keyword evidence="2" id="KW-0378">Hydrolase</keyword>
<dbReference type="GO" id="GO:0046872">
    <property type="term" value="F:metal ion binding"/>
    <property type="evidence" value="ECO:0007669"/>
    <property type="project" value="UniProtKB-KW"/>
</dbReference>
<dbReference type="Pfam" id="PF17839">
    <property type="entry name" value="CNP_C_terminal"/>
    <property type="match status" value="1"/>
</dbReference>
<dbReference type="PANTHER" id="PTHR42988:SF2">
    <property type="entry name" value="CYCLIC NUCLEOTIDE PHOSPHODIESTERASE CBUA0032-RELATED"/>
    <property type="match status" value="1"/>
</dbReference>
<keyword evidence="5" id="KW-0812">Transmembrane</keyword>
<dbReference type="SUPFAM" id="SSF56300">
    <property type="entry name" value="Metallo-dependent phosphatases"/>
    <property type="match status" value="1"/>
</dbReference>
<keyword evidence="5" id="KW-0472">Membrane</keyword>
<dbReference type="Gene3D" id="1.10.246.180">
    <property type="match status" value="1"/>
</dbReference>
<evidence type="ECO:0000256" key="3">
    <source>
        <dbReference type="ARBA" id="ARBA00023004"/>
    </source>
</evidence>
<evidence type="ECO:0000256" key="2">
    <source>
        <dbReference type="ARBA" id="ARBA00022801"/>
    </source>
</evidence>
<protein>
    <submittedName>
        <fullName evidence="8">Metallophosphoesterase</fullName>
    </submittedName>
</protein>
<evidence type="ECO:0000256" key="4">
    <source>
        <dbReference type="ARBA" id="ARBA00025742"/>
    </source>
</evidence>
<evidence type="ECO:0000313" key="9">
    <source>
        <dbReference type="Proteomes" id="UP000286288"/>
    </source>
</evidence>
<dbReference type="PANTHER" id="PTHR42988">
    <property type="entry name" value="PHOSPHOHYDROLASE"/>
    <property type="match status" value="1"/>
</dbReference>
<dbReference type="Gene3D" id="3.60.21.10">
    <property type="match status" value="1"/>
</dbReference>
<comment type="caution">
    <text evidence="8">The sequence shown here is derived from an EMBL/GenBank/DDBJ whole genome shotgun (WGS) entry which is preliminary data.</text>
</comment>
<sequence>MTRSLFLSIINKTSEEGIAIRTHKKWFWPLALLTLFVTCFLLFFQFRKVHEADTPLQQASNSEFWLLSDIHFLSSTLHDNGAAFQTFTKGAAGKEMTYQEQSIEAFTAQALKEKPTGIILTGDMTLNGEKASAQELARLLAPLQEADIMVLALPGNHEIYNGWARAFKGEKEYYADQISPEDFQTIFAEGYEKANSIDKSSLSYSIQLNDKYRLFLLDSCIYDSEVNWDDPTTNGELKPATLTWLEEQLTLTKEAEQVPLVFLHHNLFGHNELLQDGYVLDNASETVALLERFNVPAVFSGHIHIQDINEGNDSLYEAVTGSYSTAELGYGVLSLSDKEINYEARQIDLDAWAAETKQTNEQLLNYQNYQKSIFEKDTDQLVRDQLSAVSELSDAQMTKLCTFVTRLNTALFTGNDTYSAEEKAAIKDSEEYQWLATYSYFLKQYVDSMLDDQTDDRKLTIPLTAE</sequence>
<dbReference type="AlphaFoldDB" id="A0A415EPU9"/>
<dbReference type="PIRSF" id="PIRSF034890">
    <property type="entry name" value="Pesteras_lmo2642"/>
    <property type="match status" value="1"/>
</dbReference>
<evidence type="ECO:0000256" key="1">
    <source>
        <dbReference type="ARBA" id="ARBA00022723"/>
    </source>
</evidence>
<keyword evidence="5" id="KW-1133">Transmembrane helix</keyword>
<accession>A0A415EPU9</accession>
<keyword evidence="1" id="KW-0479">Metal-binding</keyword>